<reference evidence="2" key="1">
    <citation type="submission" date="2020-08" db="EMBL/GenBank/DDBJ databases">
        <title>Multicomponent nature underlies the extraordinary mechanical properties of spider dragline silk.</title>
        <authorList>
            <person name="Kono N."/>
            <person name="Nakamura H."/>
            <person name="Mori M."/>
            <person name="Yoshida Y."/>
            <person name="Ohtoshi R."/>
            <person name="Malay A.D."/>
            <person name="Moran D.A.P."/>
            <person name="Tomita M."/>
            <person name="Numata K."/>
            <person name="Arakawa K."/>
        </authorList>
    </citation>
    <scope>NUCLEOTIDE SEQUENCE</scope>
</reference>
<protein>
    <submittedName>
        <fullName evidence="2">Uncharacterized protein</fullName>
    </submittedName>
</protein>
<dbReference type="EMBL" id="BMAV01023480">
    <property type="protein sequence ID" value="GFY79250.1"/>
    <property type="molecule type" value="Genomic_DNA"/>
</dbReference>
<feature type="compositionally biased region" description="Polar residues" evidence="1">
    <location>
        <begin position="61"/>
        <end position="76"/>
    </location>
</feature>
<evidence type="ECO:0000313" key="2">
    <source>
        <dbReference type="EMBL" id="GFY79250.1"/>
    </source>
</evidence>
<sequence>MKVKILQLVPVKHRAMIKKSNPRVLQKKSPVLVELEREGRFPYSPKTPVKKMITKPSATYQTPYSIPISSNEQNHNSPRHRYEVNPKPHKKTMK</sequence>
<dbReference type="Proteomes" id="UP000886998">
    <property type="component" value="Unassembled WGS sequence"/>
</dbReference>
<dbReference type="AlphaFoldDB" id="A0A8X7CTX7"/>
<proteinExistence type="predicted"/>
<feature type="non-terminal residue" evidence="2">
    <location>
        <position position="1"/>
    </location>
</feature>
<organism evidence="2 3">
    <name type="scientific">Trichonephila inaurata madagascariensis</name>
    <dbReference type="NCBI Taxonomy" id="2747483"/>
    <lineage>
        <taxon>Eukaryota</taxon>
        <taxon>Metazoa</taxon>
        <taxon>Ecdysozoa</taxon>
        <taxon>Arthropoda</taxon>
        <taxon>Chelicerata</taxon>
        <taxon>Arachnida</taxon>
        <taxon>Araneae</taxon>
        <taxon>Araneomorphae</taxon>
        <taxon>Entelegynae</taxon>
        <taxon>Araneoidea</taxon>
        <taxon>Nephilidae</taxon>
        <taxon>Trichonephila</taxon>
        <taxon>Trichonephila inaurata</taxon>
    </lineage>
</organism>
<gene>
    <name evidence="2" type="ORF">TNIN_172621</name>
</gene>
<comment type="caution">
    <text evidence="2">The sequence shown here is derived from an EMBL/GenBank/DDBJ whole genome shotgun (WGS) entry which is preliminary data.</text>
</comment>
<evidence type="ECO:0000256" key="1">
    <source>
        <dbReference type="SAM" id="MobiDB-lite"/>
    </source>
</evidence>
<keyword evidence="3" id="KW-1185">Reference proteome</keyword>
<accession>A0A8X7CTX7</accession>
<feature type="region of interest" description="Disordered" evidence="1">
    <location>
        <begin position="61"/>
        <end position="94"/>
    </location>
</feature>
<evidence type="ECO:0000313" key="3">
    <source>
        <dbReference type="Proteomes" id="UP000886998"/>
    </source>
</evidence>
<name>A0A8X7CTX7_9ARAC</name>